<evidence type="ECO:0000256" key="6">
    <source>
        <dbReference type="ARBA" id="ARBA00023033"/>
    </source>
</evidence>
<keyword evidence="5 7" id="KW-0408">Iron</keyword>
<evidence type="ECO:0000256" key="8">
    <source>
        <dbReference type="RuleBase" id="RU000461"/>
    </source>
</evidence>
<dbReference type="InterPro" id="IPR001128">
    <property type="entry name" value="Cyt_P450"/>
</dbReference>
<dbReference type="GO" id="GO:0016705">
    <property type="term" value="F:oxidoreductase activity, acting on paired donors, with incorporation or reduction of molecular oxygen"/>
    <property type="evidence" value="ECO:0007669"/>
    <property type="project" value="InterPro"/>
</dbReference>
<comment type="similarity">
    <text evidence="2 8">Belongs to the cytochrome P450 family.</text>
</comment>
<evidence type="ECO:0000313" key="10">
    <source>
        <dbReference type="EMBL" id="KAF9756994.1"/>
    </source>
</evidence>
<feature type="binding site" description="axial binding residue" evidence="7">
    <location>
        <position position="459"/>
    </location>
    <ligand>
        <name>heme</name>
        <dbReference type="ChEBI" id="CHEBI:30413"/>
    </ligand>
    <ligandPart>
        <name>Fe</name>
        <dbReference type="ChEBI" id="CHEBI:18248"/>
    </ligandPart>
</feature>
<dbReference type="GO" id="GO:0020037">
    <property type="term" value="F:heme binding"/>
    <property type="evidence" value="ECO:0007669"/>
    <property type="project" value="InterPro"/>
</dbReference>
<dbReference type="EMBL" id="JADCTT010000002">
    <property type="protein sequence ID" value="KAF9756994.1"/>
    <property type="molecule type" value="Genomic_DNA"/>
</dbReference>
<reference evidence="10" key="1">
    <citation type="submission" date="2020-10" db="EMBL/GenBank/DDBJ databases">
        <title>High-Quality Genome Resource of Clonostachys rosea strain S41 by Oxford Nanopore Long-Read Sequencing.</title>
        <authorList>
            <person name="Wang H."/>
        </authorList>
    </citation>
    <scope>NUCLEOTIDE SEQUENCE</scope>
    <source>
        <strain evidence="10">S41</strain>
    </source>
</reference>
<dbReference type="PRINTS" id="PR00465">
    <property type="entry name" value="EP450IV"/>
</dbReference>
<proteinExistence type="inferred from homology"/>
<dbReference type="PANTHER" id="PTHR24304:SF2">
    <property type="entry name" value="24-HYDROXYCHOLESTEROL 7-ALPHA-HYDROXYLASE"/>
    <property type="match status" value="1"/>
</dbReference>
<dbReference type="SUPFAM" id="SSF48264">
    <property type="entry name" value="Cytochrome P450"/>
    <property type="match status" value="1"/>
</dbReference>
<name>A0A8H7NJ88_BIOOC</name>
<keyword evidence="9" id="KW-0812">Transmembrane</keyword>
<protein>
    <recommendedName>
        <fullName evidence="12">Cytochrome P450</fullName>
    </recommendedName>
</protein>
<dbReference type="PROSITE" id="PS00086">
    <property type="entry name" value="CYTOCHROME_P450"/>
    <property type="match status" value="1"/>
</dbReference>
<dbReference type="InterPro" id="IPR036396">
    <property type="entry name" value="Cyt_P450_sf"/>
</dbReference>
<dbReference type="InterPro" id="IPR002403">
    <property type="entry name" value="Cyt_P450_E_grp-IV"/>
</dbReference>
<comment type="cofactor">
    <cofactor evidence="1 7">
        <name>heme</name>
        <dbReference type="ChEBI" id="CHEBI:30413"/>
    </cofactor>
</comment>
<evidence type="ECO:0000256" key="7">
    <source>
        <dbReference type="PIRSR" id="PIRSR602403-1"/>
    </source>
</evidence>
<dbReference type="Proteomes" id="UP000616885">
    <property type="component" value="Unassembled WGS sequence"/>
</dbReference>
<organism evidence="10 11">
    <name type="scientific">Bionectria ochroleuca</name>
    <name type="common">Gliocladium roseum</name>
    <dbReference type="NCBI Taxonomy" id="29856"/>
    <lineage>
        <taxon>Eukaryota</taxon>
        <taxon>Fungi</taxon>
        <taxon>Dikarya</taxon>
        <taxon>Ascomycota</taxon>
        <taxon>Pezizomycotina</taxon>
        <taxon>Sordariomycetes</taxon>
        <taxon>Hypocreomycetidae</taxon>
        <taxon>Hypocreales</taxon>
        <taxon>Bionectriaceae</taxon>
        <taxon>Clonostachys</taxon>
    </lineage>
</organism>
<keyword evidence="9" id="KW-1133">Transmembrane helix</keyword>
<dbReference type="AlphaFoldDB" id="A0A8H7NJ88"/>
<feature type="transmembrane region" description="Helical" evidence="9">
    <location>
        <begin position="12"/>
        <end position="34"/>
    </location>
</feature>
<dbReference type="CDD" id="cd11040">
    <property type="entry name" value="CYP7_CYP8-like"/>
    <property type="match status" value="1"/>
</dbReference>
<dbReference type="InterPro" id="IPR050529">
    <property type="entry name" value="CYP450_sterol_14alpha_dmase"/>
</dbReference>
<gene>
    <name evidence="10" type="ORF">IM811_007938</name>
</gene>
<dbReference type="GO" id="GO:0008395">
    <property type="term" value="F:steroid hydroxylase activity"/>
    <property type="evidence" value="ECO:0007669"/>
    <property type="project" value="TreeGrafter"/>
</dbReference>
<evidence type="ECO:0000256" key="9">
    <source>
        <dbReference type="SAM" id="Phobius"/>
    </source>
</evidence>
<dbReference type="Pfam" id="PF00067">
    <property type="entry name" value="p450"/>
    <property type="match status" value="1"/>
</dbReference>
<evidence type="ECO:0008006" key="12">
    <source>
        <dbReference type="Google" id="ProtNLM"/>
    </source>
</evidence>
<accession>A0A8H7NJ88</accession>
<keyword evidence="8" id="KW-0560">Oxidoreductase</keyword>
<keyword evidence="6 8" id="KW-0503">Monooxygenase</keyword>
<sequence>MLVQLVSSALAWACHTSLIFFVLPISFLLVWRLWKFTVRPWLRPHEPKEIPYWIPFLGHTVGFLRSSDKLIEYGLKYTGNNHEVFGVQTVDRKLYIVTDPQDVSAVFRDTASLGFDGYLNELLISFGFTKEAIKKIWHKPSDDDEKMISETINPERMNFIHLAEDIFKRQLLSGEKMDRIRNDIMSTLHQSIQWRQLDFCIKSSNGNGRQISLYSLCRFTMVEAATRSLFGSHLHNLDPDIVENMLSFGDHAWQVIFRLPTFLNLDVTAPRKKLMDALRVFVQLPESQRSEQAWAIKNVLDASDSFDIDFESRASVLLLMYWAANANEHNIAFWVIAHILYDENLLELVKKETEAAWPNGTLDINYLAANCPHLEAAFNEALRCYGGAVISRKVLRKTIIGNKELQPGHAIIMPSRQLHMNESAWGYDAREFDHTRFLKNRSLDRHPAFRPFGGGVTYCPGRVLAKQQVYGMVAILFRRFDMKLAMGGNGMKPQFPRLDDTTPRLGIADPAKGMDVLVDMWEK</sequence>
<dbReference type="GO" id="GO:0005506">
    <property type="term" value="F:iron ion binding"/>
    <property type="evidence" value="ECO:0007669"/>
    <property type="project" value="InterPro"/>
</dbReference>
<dbReference type="Gene3D" id="1.10.630.10">
    <property type="entry name" value="Cytochrome P450"/>
    <property type="match status" value="1"/>
</dbReference>
<evidence type="ECO:0000256" key="1">
    <source>
        <dbReference type="ARBA" id="ARBA00001971"/>
    </source>
</evidence>
<evidence type="ECO:0000313" key="11">
    <source>
        <dbReference type="Proteomes" id="UP000616885"/>
    </source>
</evidence>
<evidence type="ECO:0000256" key="4">
    <source>
        <dbReference type="ARBA" id="ARBA00022723"/>
    </source>
</evidence>
<keyword evidence="3 7" id="KW-0349">Heme</keyword>
<keyword evidence="4 7" id="KW-0479">Metal-binding</keyword>
<evidence type="ECO:0000256" key="3">
    <source>
        <dbReference type="ARBA" id="ARBA00022617"/>
    </source>
</evidence>
<comment type="caution">
    <text evidence="10">The sequence shown here is derived from an EMBL/GenBank/DDBJ whole genome shotgun (WGS) entry which is preliminary data.</text>
</comment>
<dbReference type="InterPro" id="IPR017972">
    <property type="entry name" value="Cyt_P450_CS"/>
</dbReference>
<evidence type="ECO:0000256" key="2">
    <source>
        <dbReference type="ARBA" id="ARBA00010617"/>
    </source>
</evidence>
<dbReference type="PANTHER" id="PTHR24304">
    <property type="entry name" value="CYTOCHROME P450 FAMILY 7"/>
    <property type="match status" value="1"/>
</dbReference>
<evidence type="ECO:0000256" key="5">
    <source>
        <dbReference type="ARBA" id="ARBA00023004"/>
    </source>
</evidence>
<keyword evidence="9" id="KW-0472">Membrane</keyword>